<gene>
    <name evidence="2" type="ORF">B0J12DRAFT_580779</name>
</gene>
<keyword evidence="1" id="KW-0472">Membrane</keyword>
<keyword evidence="1" id="KW-1133">Transmembrane helix</keyword>
<evidence type="ECO:0000313" key="3">
    <source>
        <dbReference type="Proteomes" id="UP000774617"/>
    </source>
</evidence>
<feature type="non-terminal residue" evidence="2">
    <location>
        <position position="1"/>
    </location>
</feature>
<organism evidence="2 3">
    <name type="scientific">Macrophomina phaseolina</name>
    <dbReference type="NCBI Taxonomy" id="35725"/>
    <lineage>
        <taxon>Eukaryota</taxon>
        <taxon>Fungi</taxon>
        <taxon>Dikarya</taxon>
        <taxon>Ascomycota</taxon>
        <taxon>Pezizomycotina</taxon>
        <taxon>Dothideomycetes</taxon>
        <taxon>Dothideomycetes incertae sedis</taxon>
        <taxon>Botryosphaeriales</taxon>
        <taxon>Botryosphaeriaceae</taxon>
        <taxon>Macrophomina</taxon>
    </lineage>
</organism>
<evidence type="ECO:0000313" key="2">
    <source>
        <dbReference type="EMBL" id="KAH7038994.1"/>
    </source>
</evidence>
<accession>A0ABQ8G2V4</accession>
<sequence length="91" mass="10149">SIATLVRLRYLLNYNNPGDYLYGIANIAVWSITKSGIGLITNFLPALRPLLRYIPYFTERSRVSDNKSGPSGCYTVRLSCLTTLGISFIIT</sequence>
<feature type="transmembrane region" description="Helical" evidence="1">
    <location>
        <begin position="20"/>
        <end position="44"/>
    </location>
</feature>
<reference evidence="2 3" key="1">
    <citation type="journal article" date="2021" name="Nat. Commun.">
        <title>Genetic determinants of endophytism in the Arabidopsis root mycobiome.</title>
        <authorList>
            <person name="Mesny F."/>
            <person name="Miyauchi S."/>
            <person name="Thiergart T."/>
            <person name="Pickel B."/>
            <person name="Atanasova L."/>
            <person name="Karlsson M."/>
            <person name="Huettel B."/>
            <person name="Barry K.W."/>
            <person name="Haridas S."/>
            <person name="Chen C."/>
            <person name="Bauer D."/>
            <person name="Andreopoulos W."/>
            <person name="Pangilinan J."/>
            <person name="LaButti K."/>
            <person name="Riley R."/>
            <person name="Lipzen A."/>
            <person name="Clum A."/>
            <person name="Drula E."/>
            <person name="Henrissat B."/>
            <person name="Kohler A."/>
            <person name="Grigoriev I.V."/>
            <person name="Martin F.M."/>
            <person name="Hacquard S."/>
        </authorList>
    </citation>
    <scope>NUCLEOTIDE SEQUENCE [LARGE SCALE GENOMIC DNA]</scope>
    <source>
        <strain evidence="2 3">MPI-SDFR-AT-0080</strain>
    </source>
</reference>
<comment type="caution">
    <text evidence="2">The sequence shown here is derived from an EMBL/GenBank/DDBJ whole genome shotgun (WGS) entry which is preliminary data.</text>
</comment>
<keyword evidence="1" id="KW-0812">Transmembrane</keyword>
<evidence type="ECO:0000256" key="1">
    <source>
        <dbReference type="SAM" id="Phobius"/>
    </source>
</evidence>
<proteinExistence type="predicted"/>
<protein>
    <submittedName>
        <fullName evidence="2">Uncharacterized protein</fullName>
    </submittedName>
</protein>
<dbReference type="Proteomes" id="UP000774617">
    <property type="component" value="Unassembled WGS sequence"/>
</dbReference>
<dbReference type="EMBL" id="JAGTJR010000031">
    <property type="protein sequence ID" value="KAH7038994.1"/>
    <property type="molecule type" value="Genomic_DNA"/>
</dbReference>
<name>A0ABQ8G2V4_9PEZI</name>
<keyword evidence="3" id="KW-1185">Reference proteome</keyword>